<dbReference type="PANTHER" id="PTHR30024">
    <property type="entry name" value="ALIPHATIC SULFONATES-BINDING PROTEIN-RELATED"/>
    <property type="match status" value="1"/>
</dbReference>
<accession>A0A0P0F0N8</accession>
<proteinExistence type="inferred from homology"/>
<dbReference type="EMBL" id="CP032340">
    <property type="protein sequence ID" value="QCO10468.1"/>
    <property type="molecule type" value="Genomic_DNA"/>
</dbReference>
<gene>
    <name evidence="7" type="ORF">D3868_15310</name>
    <name evidence="6" type="ORF">SIM66_10970</name>
</gene>
<feature type="signal peptide" evidence="4">
    <location>
        <begin position="1"/>
        <end position="27"/>
    </location>
</feature>
<dbReference type="AlphaFoldDB" id="A0A0P0F0N8"/>
<feature type="chain" id="PRO_5044367909" evidence="4">
    <location>
        <begin position="28"/>
        <end position="334"/>
    </location>
</feature>
<evidence type="ECO:0000313" key="6">
    <source>
        <dbReference type="EMBL" id="MDX5951712.1"/>
    </source>
</evidence>
<dbReference type="SUPFAM" id="SSF53850">
    <property type="entry name" value="Periplasmic binding protein-like II"/>
    <property type="match status" value="1"/>
</dbReference>
<comment type="similarity">
    <text evidence="2">Belongs to the bacterial solute-binding protein SsuA/TauA family.</text>
</comment>
<sequence>MSMMSRSLKAALLAGAFSVAMSTAALAADALKIGMPAKMFLNLVEFVAQDQGFYEKNGLTVELVHIADSSIPVRSLIAGELDVSQAGMSETLAAADKGGTLKTIGGVHTGLHYAFYANAASGVKDVTDLPGKKVGISSPGSLPHVVITALMRQAGMSEDQIKSVQWVSLKGSSARINGILTGTIDATVSNYDPKAAHDKNAKVLFVVSKKLPNYVMTPWDVNDATIAKKRDVLKRFVKAELEATRWIFDNEKGALDVAKKHFDYNDEQLAEFYEFYKVGGIWNPNGTVTADQAKYMQELNVEGGLQKAVHPAEKVLDTSIVQEVLAEIGTYKQP</sequence>
<keyword evidence="9" id="KW-1185">Reference proteome</keyword>
<dbReference type="Pfam" id="PF09084">
    <property type="entry name" value="NMT1"/>
    <property type="match status" value="1"/>
</dbReference>
<evidence type="ECO:0000256" key="3">
    <source>
        <dbReference type="ARBA" id="ARBA00022729"/>
    </source>
</evidence>
<dbReference type="RefSeq" id="WP_035677562.1">
    <property type="nucleotide sequence ID" value="NZ_CP012915.1"/>
</dbReference>
<keyword evidence="7" id="KW-0614">Plasmid</keyword>
<organism evidence="7 8">
    <name type="scientific">Azospirillum brasilense</name>
    <dbReference type="NCBI Taxonomy" id="192"/>
    <lineage>
        <taxon>Bacteria</taxon>
        <taxon>Pseudomonadati</taxon>
        <taxon>Pseudomonadota</taxon>
        <taxon>Alphaproteobacteria</taxon>
        <taxon>Rhodospirillales</taxon>
        <taxon>Azospirillaceae</taxon>
        <taxon>Azospirillum</taxon>
    </lineage>
</organism>
<evidence type="ECO:0000256" key="2">
    <source>
        <dbReference type="ARBA" id="ARBA00010742"/>
    </source>
</evidence>
<dbReference type="EMBL" id="JAWXYC010000003">
    <property type="protein sequence ID" value="MDX5951712.1"/>
    <property type="molecule type" value="Genomic_DNA"/>
</dbReference>
<dbReference type="Gene3D" id="3.40.190.10">
    <property type="entry name" value="Periplasmic binding protein-like II"/>
    <property type="match status" value="2"/>
</dbReference>
<dbReference type="SMART" id="SM00062">
    <property type="entry name" value="PBPb"/>
    <property type="match status" value="1"/>
</dbReference>
<dbReference type="Proteomes" id="UP001277471">
    <property type="component" value="Unassembled WGS sequence"/>
</dbReference>
<evidence type="ECO:0000313" key="8">
    <source>
        <dbReference type="Proteomes" id="UP000298774"/>
    </source>
</evidence>
<reference evidence="6 9" key="2">
    <citation type="submission" date="2023-11" db="EMBL/GenBank/DDBJ databases">
        <title>MicrobeMod: A computational toolkit for identifying prokaryotic methylation and restriction-modification with nanopore sequencing.</title>
        <authorList>
            <person name="Crits-Christoph A."/>
            <person name="Kang S.C."/>
            <person name="Lee H."/>
            <person name="Ostrov N."/>
        </authorList>
    </citation>
    <scope>NUCLEOTIDE SEQUENCE [LARGE SCALE GENOMIC DNA]</scope>
    <source>
        <strain evidence="6 9">ATCC 29145</strain>
    </source>
</reference>
<dbReference type="GO" id="GO:0042918">
    <property type="term" value="P:alkanesulfonate transmembrane transport"/>
    <property type="evidence" value="ECO:0007669"/>
    <property type="project" value="TreeGrafter"/>
</dbReference>
<dbReference type="InterPro" id="IPR015168">
    <property type="entry name" value="SsuA/THI5"/>
</dbReference>
<evidence type="ECO:0000313" key="9">
    <source>
        <dbReference type="Proteomes" id="UP001277471"/>
    </source>
</evidence>
<name>A0A0P0F0N8_AZOBR</name>
<dbReference type="Proteomes" id="UP000298774">
    <property type="component" value="Plasmid p1"/>
</dbReference>
<dbReference type="GO" id="GO:0042597">
    <property type="term" value="C:periplasmic space"/>
    <property type="evidence" value="ECO:0007669"/>
    <property type="project" value="UniProtKB-SubCell"/>
</dbReference>
<evidence type="ECO:0000313" key="7">
    <source>
        <dbReference type="EMBL" id="QCO10468.1"/>
    </source>
</evidence>
<protein>
    <submittedName>
        <fullName evidence="7">ABC transporter substrate-binding protein</fullName>
    </submittedName>
</protein>
<evidence type="ECO:0000259" key="5">
    <source>
        <dbReference type="SMART" id="SM00062"/>
    </source>
</evidence>
<keyword evidence="3 4" id="KW-0732">Signal</keyword>
<feature type="domain" description="Solute-binding protein family 3/N-terminal" evidence="5">
    <location>
        <begin position="30"/>
        <end position="250"/>
    </location>
</feature>
<dbReference type="PANTHER" id="PTHR30024:SF47">
    <property type="entry name" value="TAURINE-BINDING PERIPLASMIC PROTEIN"/>
    <property type="match status" value="1"/>
</dbReference>
<geneLocation type="plasmid" evidence="7 8">
    <name>p1</name>
</geneLocation>
<dbReference type="GeneID" id="56451639"/>
<dbReference type="InterPro" id="IPR001638">
    <property type="entry name" value="Solute-binding_3/MltF_N"/>
</dbReference>
<reference evidence="7 8" key="1">
    <citation type="submission" date="2018-09" db="EMBL/GenBank/DDBJ databases">
        <title>Whole genome based analysis of evolution and adaptive divergence in Indian and Brazilian strains of Azospirillum brasilense.</title>
        <authorList>
            <person name="Singh C."/>
            <person name="Tripathi A.K."/>
        </authorList>
    </citation>
    <scope>NUCLEOTIDE SEQUENCE [LARGE SCALE GENOMIC DNA]</scope>
    <source>
        <strain evidence="7 8">MTCC4038</strain>
        <plasmid evidence="7 8">p1</plasmid>
    </source>
</reference>
<evidence type="ECO:0000256" key="1">
    <source>
        <dbReference type="ARBA" id="ARBA00004418"/>
    </source>
</evidence>
<dbReference type="KEGG" id="abf:AMK58_14230"/>
<comment type="subcellular location">
    <subcellularLocation>
        <location evidence="1">Periplasm</location>
    </subcellularLocation>
</comment>
<evidence type="ECO:0000256" key="4">
    <source>
        <dbReference type="SAM" id="SignalP"/>
    </source>
</evidence>